<feature type="transmembrane region" description="Helical" evidence="2">
    <location>
        <begin position="109"/>
        <end position="129"/>
    </location>
</feature>
<dbReference type="Proteomes" id="UP000800097">
    <property type="component" value="Unassembled WGS sequence"/>
</dbReference>
<reference evidence="4" key="1">
    <citation type="journal article" date="2020" name="Stud. Mycol.">
        <title>101 Dothideomycetes genomes: a test case for predicting lifestyles and emergence of pathogens.</title>
        <authorList>
            <person name="Haridas S."/>
            <person name="Albert R."/>
            <person name="Binder M."/>
            <person name="Bloem J."/>
            <person name="Labutti K."/>
            <person name="Salamov A."/>
            <person name="Andreopoulos B."/>
            <person name="Baker S."/>
            <person name="Barry K."/>
            <person name="Bills G."/>
            <person name="Bluhm B."/>
            <person name="Cannon C."/>
            <person name="Castanera R."/>
            <person name="Culley D."/>
            <person name="Daum C."/>
            <person name="Ezra D."/>
            <person name="Gonzalez J."/>
            <person name="Henrissat B."/>
            <person name="Kuo A."/>
            <person name="Liang C."/>
            <person name="Lipzen A."/>
            <person name="Lutzoni F."/>
            <person name="Magnuson J."/>
            <person name="Mondo S."/>
            <person name="Nolan M."/>
            <person name="Ohm R."/>
            <person name="Pangilinan J."/>
            <person name="Park H.-J."/>
            <person name="Ramirez L."/>
            <person name="Alfaro M."/>
            <person name="Sun H."/>
            <person name="Tritt A."/>
            <person name="Yoshinaga Y."/>
            <person name="Zwiers L.-H."/>
            <person name="Turgeon B."/>
            <person name="Goodwin S."/>
            <person name="Spatafora J."/>
            <person name="Crous P."/>
            <person name="Grigoriev I."/>
        </authorList>
    </citation>
    <scope>NUCLEOTIDE SEQUENCE</scope>
    <source>
        <strain evidence="4">CBS 379.55</strain>
    </source>
</reference>
<accession>A0A6A6JES4</accession>
<dbReference type="RefSeq" id="XP_033652027.1">
    <property type="nucleotide sequence ID" value="XM_033792875.1"/>
</dbReference>
<dbReference type="GeneID" id="54546050"/>
<keyword evidence="2" id="KW-0812">Transmembrane</keyword>
<gene>
    <name evidence="4" type="ORF">EI97DRAFT_100763</name>
</gene>
<dbReference type="EMBL" id="ML986502">
    <property type="protein sequence ID" value="KAF2274488.1"/>
    <property type="molecule type" value="Genomic_DNA"/>
</dbReference>
<feature type="transmembrane region" description="Helical" evidence="2">
    <location>
        <begin position="80"/>
        <end position="102"/>
    </location>
</feature>
<proteinExistence type="predicted"/>
<evidence type="ECO:0000256" key="1">
    <source>
        <dbReference type="SAM" id="MobiDB-lite"/>
    </source>
</evidence>
<dbReference type="AlphaFoldDB" id="A0A6A6JES4"/>
<feature type="transmembrane region" description="Helical" evidence="2">
    <location>
        <begin position="141"/>
        <end position="160"/>
    </location>
</feature>
<keyword evidence="2" id="KW-0472">Membrane</keyword>
<name>A0A6A6JES4_WESOR</name>
<evidence type="ECO:0000256" key="2">
    <source>
        <dbReference type="SAM" id="Phobius"/>
    </source>
</evidence>
<evidence type="ECO:0000313" key="4">
    <source>
        <dbReference type="EMBL" id="KAF2274488.1"/>
    </source>
</evidence>
<feature type="domain" description="DUF6594" evidence="3">
    <location>
        <begin position="85"/>
        <end position="149"/>
    </location>
</feature>
<dbReference type="InterPro" id="IPR046529">
    <property type="entry name" value="DUF6594"/>
</dbReference>
<keyword evidence="5" id="KW-1185">Reference proteome</keyword>
<dbReference type="Pfam" id="PF20237">
    <property type="entry name" value="DUF6594"/>
    <property type="match status" value="1"/>
</dbReference>
<evidence type="ECO:0000313" key="5">
    <source>
        <dbReference type="Proteomes" id="UP000800097"/>
    </source>
</evidence>
<sequence length="162" mass="17643">MSMCSGSPNLRPQMSSSNGNASSTLGRSIYPADHRIIRGSPLGVLERIFTQDLSEAQPGFKLGPRGKIELIWRDTLWGDIFQRMCIGCLVGAPFMLVPMIILQFQTTTAWKLSTVSVAVLLFSIILSISTDQSNDEHLVAVAAYAAVMVVFVGTTTYQVVCL</sequence>
<protein>
    <recommendedName>
        <fullName evidence="3">DUF6594 domain-containing protein</fullName>
    </recommendedName>
</protein>
<dbReference type="OrthoDB" id="3546297at2759"/>
<organism evidence="4 5">
    <name type="scientific">Westerdykella ornata</name>
    <dbReference type="NCBI Taxonomy" id="318751"/>
    <lineage>
        <taxon>Eukaryota</taxon>
        <taxon>Fungi</taxon>
        <taxon>Dikarya</taxon>
        <taxon>Ascomycota</taxon>
        <taxon>Pezizomycotina</taxon>
        <taxon>Dothideomycetes</taxon>
        <taxon>Pleosporomycetidae</taxon>
        <taxon>Pleosporales</taxon>
        <taxon>Sporormiaceae</taxon>
        <taxon>Westerdykella</taxon>
    </lineage>
</organism>
<evidence type="ECO:0000259" key="3">
    <source>
        <dbReference type="Pfam" id="PF20237"/>
    </source>
</evidence>
<keyword evidence="2" id="KW-1133">Transmembrane helix</keyword>
<feature type="region of interest" description="Disordered" evidence="1">
    <location>
        <begin position="1"/>
        <end position="23"/>
    </location>
</feature>